<protein>
    <submittedName>
        <fullName evidence="5">Glycerol acyltransferase</fullName>
    </submittedName>
</protein>
<evidence type="ECO:0000256" key="3">
    <source>
        <dbReference type="SAM" id="MobiDB-lite"/>
    </source>
</evidence>
<dbReference type="InterPro" id="IPR016676">
    <property type="entry name" value="P_lipid/glycerol_AcTrfase_prd"/>
</dbReference>
<evidence type="ECO:0000256" key="2">
    <source>
        <dbReference type="ARBA" id="ARBA00023315"/>
    </source>
</evidence>
<dbReference type="PANTHER" id="PTHR22753">
    <property type="entry name" value="TRANSMEMBRANE PROTEIN 68"/>
    <property type="match status" value="1"/>
</dbReference>
<accession>A0A1S1NPP3</accession>
<name>A0A1S1NPP3_9MYCO</name>
<keyword evidence="2 5" id="KW-0012">Acyltransferase</keyword>
<evidence type="ECO:0000313" key="8">
    <source>
        <dbReference type="Proteomes" id="UP000238296"/>
    </source>
</evidence>
<dbReference type="InterPro" id="IPR002123">
    <property type="entry name" value="Plipid/glycerol_acylTrfase"/>
</dbReference>
<reference evidence="6 8" key="2">
    <citation type="journal article" date="2017" name="Int. J. Syst. Evol. Microbiol.">
        <title>Mycobacterium talmoniae sp. nov., a slowly growing mycobacterium isolated from human respiratory samples.</title>
        <authorList>
            <person name="Davidson R.M."/>
            <person name="DeGroote M.A."/>
            <person name="Marola J.L."/>
            <person name="Buss S."/>
            <person name="Jones V."/>
            <person name="McNeil M.R."/>
            <person name="Freifeld A.G."/>
            <person name="Elaine Epperson L."/>
            <person name="Hasan N.A."/>
            <person name="Jackson M."/>
            <person name="Iwen P.C."/>
            <person name="Salfinger M."/>
            <person name="Strong M."/>
        </authorList>
    </citation>
    <scope>NUCLEOTIDE SEQUENCE [LARGE SCALE GENOMIC DNA]</scope>
    <source>
        <strain evidence="6 8">ATCC BAA-2683</strain>
    </source>
</reference>
<evidence type="ECO:0000313" key="6">
    <source>
        <dbReference type="EMBL" id="PQM45230.1"/>
    </source>
</evidence>
<feature type="domain" description="Phospholipid/glycerol acyltransferase" evidence="4">
    <location>
        <begin position="78"/>
        <end position="198"/>
    </location>
</feature>
<proteinExistence type="predicted"/>
<keyword evidence="1 5" id="KW-0808">Transferase</keyword>
<dbReference type="PANTHER" id="PTHR22753:SF14">
    <property type="entry name" value="MONOACYLGLYCEROL_DIACYLGLYCEROL O-ACYLTRANSFERASE"/>
    <property type="match status" value="1"/>
</dbReference>
<evidence type="ECO:0000313" key="7">
    <source>
        <dbReference type="Proteomes" id="UP000179734"/>
    </source>
</evidence>
<dbReference type="GO" id="GO:0008374">
    <property type="term" value="F:O-acyltransferase activity"/>
    <property type="evidence" value="ECO:0007669"/>
    <property type="project" value="InterPro"/>
</dbReference>
<gene>
    <name evidence="5" type="ORF">BKN37_01690</name>
    <name evidence="6" type="ORF">C1Y40_04618</name>
</gene>
<dbReference type="PIRSF" id="PIRSF016753">
    <property type="entry name" value="P_lipid/glycerol_ac_tran_prd"/>
    <property type="match status" value="1"/>
</dbReference>
<dbReference type="InterPro" id="IPR007130">
    <property type="entry name" value="DAGAT"/>
</dbReference>
<keyword evidence="7" id="KW-1185">Reference proteome</keyword>
<dbReference type="CDD" id="cd07987">
    <property type="entry name" value="LPLAT_MGAT-like"/>
    <property type="match status" value="1"/>
</dbReference>
<evidence type="ECO:0000313" key="5">
    <source>
        <dbReference type="EMBL" id="OHV06503.1"/>
    </source>
</evidence>
<dbReference type="Proteomes" id="UP000179734">
    <property type="component" value="Unassembled WGS sequence"/>
</dbReference>
<reference evidence="6" key="3">
    <citation type="submission" date="2018-01" db="EMBL/GenBank/DDBJ databases">
        <authorList>
            <person name="Gaut B.S."/>
            <person name="Morton B.R."/>
            <person name="Clegg M.T."/>
            <person name="Duvall M.R."/>
        </authorList>
    </citation>
    <scope>NUCLEOTIDE SEQUENCE</scope>
    <source>
        <strain evidence="6">ATCC BAA-2683</strain>
    </source>
</reference>
<dbReference type="AlphaFoldDB" id="A0A1S1NPP3"/>
<dbReference type="EMBL" id="MLQM01000004">
    <property type="protein sequence ID" value="OHV06503.1"/>
    <property type="molecule type" value="Genomic_DNA"/>
</dbReference>
<sequence>MTTSTEQAEPQRATTRKAGAPRGGLQQLIARRTAAPTQLSGPNEKFMRYVQDPIWNFLCDHYFRLEIDGWHRVPAEPSLLIGIHSGGALTMDAWTLVHAWQRRFAGQRVLHGTAHDVLMAAPLLGDYFRALGVIPASRDGVTAALAAGHDVVVWPGGEQDAMRNWRHRDKALLFGRKGFVRQAIRSGVPIVPVATVGGHDTVFVLSEGRFLARWTGLGKRLRGATMPIIAGFPFPLAIEVLPAHLPLPAKIRTEFLDPIEVDTDPARADDTEYVDSVYDQVECAIQNGVDRLAKRRSFPVLG</sequence>
<dbReference type="SUPFAM" id="SSF69593">
    <property type="entry name" value="Glycerol-3-phosphate (1)-acyltransferase"/>
    <property type="match status" value="1"/>
</dbReference>
<dbReference type="SMART" id="SM00563">
    <property type="entry name" value="PlsC"/>
    <property type="match status" value="1"/>
</dbReference>
<comment type="caution">
    <text evidence="5">The sequence shown here is derived from an EMBL/GenBank/DDBJ whole genome shotgun (WGS) entry which is preliminary data.</text>
</comment>
<dbReference type="GO" id="GO:0016020">
    <property type="term" value="C:membrane"/>
    <property type="evidence" value="ECO:0007669"/>
    <property type="project" value="TreeGrafter"/>
</dbReference>
<dbReference type="RefSeq" id="WP_071020319.1">
    <property type="nucleotide sequence ID" value="NZ_MLQM01000004.1"/>
</dbReference>
<reference evidence="5 7" key="1">
    <citation type="submission" date="2016-10" db="EMBL/GenBank/DDBJ databases">
        <title>Genome sequence of Mycobacterium talmonii.</title>
        <authorList>
            <person name="Greninger A.L."/>
            <person name="Elliott B."/>
            <person name="Vasireddy S."/>
            <person name="Vasireddy R."/>
        </authorList>
    </citation>
    <scope>NUCLEOTIDE SEQUENCE [LARGE SCALE GENOMIC DNA]</scope>
    <source>
        <strain evidence="5">MO-5499</strain>
        <strain evidence="7">NE-TNMC-100812</strain>
    </source>
</reference>
<feature type="region of interest" description="Disordered" evidence="3">
    <location>
        <begin position="1"/>
        <end position="24"/>
    </location>
</feature>
<evidence type="ECO:0000256" key="1">
    <source>
        <dbReference type="ARBA" id="ARBA00022679"/>
    </source>
</evidence>
<dbReference type="Pfam" id="PF03982">
    <property type="entry name" value="DAGAT"/>
    <property type="match status" value="1"/>
</dbReference>
<dbReference type="EMBL" id="PPEA01000659">
    <property type="protein sequence ID" value="PQM45230.1"/>
    <property type="molecule type" value="Genomic_DNA"/>
</dbReference>
<dbReference type="Proteomes" id="UP000238296">
    <property type="component" value="Unassembled WGS sequence"/>
</dbReference>
<evidence type="ECO:0000259" key="4">
    <source>
        <dbReference type="SMART" id="SM00563"/>
    </source>
</evidence>
<organism evidence="5 7">
    <name type="scientific">Mycobacterium talmoniae</name>
    <dbReference type="NCBI Taxonomy" id="1858794"/>
    <lineage>
        <taxon>Bacteria</taxon>
        <taxon>Bacillati</taxon>
        <taxon>Actinomycetota</taxon>
        <taxon>Actinomycetes</taxon>
        <taxon>Mycobacteriales</taxon>
        <taxon>Mycobacteriaceae</taxon>
        <taxon>Mycobacterium</taxon>
    </lineage>
</organism>